<dbReference type="InterPro" id="IPR050553">
    <property type="entry name" value="Thioredoxin_ResA/DsbE_sf"/>
</dbReference>
<dbReference type="PANTHER" id="PTHR42852:SF12">
    <property type="entry name" value="THIOL-DISULFIDE OXIDOREDUCTASE YKUV"/>
    <property type="match status" value="1"/>
</dbReference>
<dbReference type="GO" id="GO:0016209">
    <property type="term" value="F:antioxidant activity"/>
    <property type="evidence" value="ECO:0007669"/>
    <property type="project" value="InterPro"/>
</dbReference>
<dbReference type="GO" id="GO:0016491">
    <property type="term" value="F:oxidoreductase activity"/>
    <property type="evidence" value="ECO:0007669"/>
    <property type="project" value="InterPro"/>
</dbReference>
<name>A0A2T4Z6N7_9BACL</name>
<dbReference type="PROSITE" id="PS51352">
    <property type="entry name" value="THIOREDOXIN_2"/>
    <property type="match status" value="1"/>
</dbReference>
<dbReference type="InterPro" id="IPR000866">
    <property type="entry name" value="AhpC/TSA"/>
</dbReference>
<dbReference type="InterPro" id="IPR036249">
    <property type="entry name" value="Thioredoxin-like_sf"/>
</dbReference>
<dbReference type="InterPro" id="IPR013766">
    <property type="entry name" value="Thioredoxin_domain"/>
</dbReference>
<gene>
    <name evidence="3" type="ORF">C8J48_0088</name>
</gene>
<dbReference type="AlphaFoldDB" id="A0A2T4Z6N7"/>
<keyword evidence="4" id="KW-1185">Reference proteome</keyword>
<keyword evidence="1" id="KW-1015">Disulfide bond</keyword>
<proteinExistence type="predicted"/>
<comment type="caution">
    <text evidence="3">The sequence shown here is derived from an EMBL/GenBank/DDBJ whole genome shotgun (WGS) entry which is preliminary data.</text>
</comment>
<dbReference type="Pfam" id="PF00578">
    <property type="entry name" value="AhpC-TSA"/>
    <property type="match status" value="1"/>
</dbReference>
<dbReference type="PANTHER" id="PTHR42852">
    <property type="entry name" value="THIOL:DISULFIDE INTERCHANGE PROTEIN DSBE"/>
    <property type="match status" value="1"/>
</dbReference>
<evidence type="ECO:0000313" key="4">
    <source>
        <dbReference type="Proteomes" id="UP000241639"/>
    </source>
</evidence>
<dbReference type="GO" id="GO:0016853">
    <property type="term" value="F:isomerase activity"/>
    <property type="evidence" value="ECO:0007669"/>
    <property type="project" value="UniProtKB-KW"/>
</dbReference>
<sequence>MALRLRTPMPELQGATEWVNGEVKKEGLTGKPVLVHFWSVSCGLCKESMPEVLKIRDEHQDKGLQVIGIHMPRSEKDTEIGPVKETIEKYEMTHPQAVDNQHSIVDAFENQFVPAFYLFDEEGQLRHRSAGEKALKMMEKPLARVLGTNE</sequence>
<evidence type="ECO:0000259" key="2">
    <source>
        <dbReference type="PROSITE" id="PS51352"/>
    </source>
</evidence>
<dbReference type="Gene3D" id="3.40.30.10">
    <property type="entry name" value="Glutaredoxin"/>
    <property type="match status" value="1"/>
</dbReference>
<accession>A0A2T4Z6N7</accession>
<organism evidence="3 4">
    <name type="scientific">Desmospora activa DSM 45169</name>
    <dbReference type="NCBI Taxonomy" id="1121389"/>
    <lineage>
        <taxon>Bacteria</taxon>
        <taxon>Bacillati</taxon>
        <taxon>Bacillota</taxon>
        <taxon>Bacilli</taxon>
        <taxon>Bacillales</taxon>
        <taxon>Thermoactinomycetaceae</taxon>
        <taxon>Desmospora</taxon>
    </lineage>
</organism>
<evidence type="ECO:0000256" key="1">
    <source>
        <dbReference type="ARBA" id="ARBA00023157"/>
    </source>
</evidence>
<feature type="domain" description="Thioredoxin" evidence="2">
    <location>
        <begin position="3"/>
        <end position="147"/>
    </location>
</feature>
<dbReference type="SUPFAM" id="SSF52833">
    <property type="entry name" value="Thioredoxin-like"/>
    <property type="match status" value="1"/>
</dbReference>
<dbReference type="Proteomes" id="UP000241639">
    <property type="component" value="Unassembled WGS sequence"/>
</dbReference>
<protein>
    <submittedName>
        <fullName evidence="3">Thiol-disulfide isomerase/thioredoxin</fullName>
    </submittedName>
</protein>
<evidence type="ECO:0000313" key="3">
    <source>
        <dbReference type="EMBL" id="PTM57540.1"/>
    </source>
</evidence>
<keyword evidence="3" id="KW-0413">Isomerase</keyword>
<dbReference type="EMBL" id="PZZP01000001">
    <property type="protein sequence ID" value="PTM57540.1"/>
    <property type="molecule type" value="Genomic_DNA"/>
</dbReference>
<reference evidence="3 4" key="1">
    <citation type="submission" date="2018-04" db="EMBL/GenBank/DDBJ databases">
        <title>Genomic Encyclopedia of Archaeal and Bacterial Type Strains, Phase II (KMG-II): from individual species to whole genera.</title>
        <authorList>
            <person name="Goeker M."/>
        </authorList>
    </citation>
    <scope>NUCLEOTIDE SEQUENCE [LARGE SCALE GENOMIC DNA]</scope>
    <source>
        <strain evidence="3 4">DSM 45169</strain>
    </source>
</reference>